<keyword evidence="2" id="KW-0813">Transport</keyword>
<comment type="similarity">
    <text evidence="1">Belongs to the ABC transporter superfamily.</text>
</comment>
<keyword evidence="3" id="KW-1133">Transmembrane helix</keyword>
<dbReference type="SUPFAM" id="SSF52540">
    <property type="entry name" value="P-loop containing nucleoside triphosphate hydrolases"/>
    <property type="match status" value="1"/>
</dbReference>
<reference evidence="4" key="1">
    <citation type="journal article" date="2021" name="PeerJ">
        <title>Extensive microbial diversity within the chicken gut microbiome revealed by metagenomics and culture.</title>
        <authorList>
            <person name="Gilroy R."/>
            <person name="Ravi A."/>
            <person name="Getino M."/>
            <person name="Pursley I."/>
            <person name="Horton D.L."/>
            <person name="Alikhan N.F."/>
            <person name="Baker D."/>
            <person name="Gharbi K."/>
            <person name="Hall N."/>
            <person name="Watson M."/>
            <person name="Adriaenssens E.M."/>
            <person name="Foster-Nyarko E."/>
            <person name="Jarju S."/>
            <person name="Secka A."/>
            <person name="Antonio M."/>
            <person name="Oren A."/>
            <person name="Chaudhuri R.R."/>
            <person name="La Ragione R."/>
            <person name="Hildebrand F."/>
            <person name="Pallen M.J."/>
        </authorList>
    </citation>
    <scope>NUCLEOTIDE SEQUENCE</scope>
    <source>
        <strain evidence="4">CHK191-13928</strain>
    </source>
</reference>
<dbReference type="AlphaFoldDB" id="A0A9D2BA61"/>
<feature type="transmembrane region" description="Helical" evidence="3">
    <location>
        <begin position="201"/>
        <end position="221"/>
    </location>
</feature>
<dbReference type="PANTHER" id="PTHR43335:SF8">
    <property type="entry name" value="ABC TRANSPORTER, ATP-BINDING PROTEIN"/>
    <property type="match status" value="1"/>
</dbReference>
<evidence type="ECO:0000313" key="4">
    <source>
        <dbReference type="EMBL" id="HIX68578.1"/>
    </source>
</evidence>
<reference evidence="4" key="2">
    <citation type="submission" date="2021-04" db="EMBL/GenBank/DDBJ databases">
        <authorList>
            <person name="Gilroy R."/>
        </authorList>
    </citation>
    <scope>NUCLEOTIDE SEQUENCE</scope>
    <source>
        <strain evidence="4">CHK191-13928</strain>
    </source>
</reference>
<evidence type="ECO:0000256" key="1">
    <source>
        <dbReference type="ARBA" id="ARBA00005417"/>
    </source>
</evidence>
<dbReference type="InterPro" id="IPR027417">
    <property type="entry name" value="P-loop_NTPase"/>
</dbReference>
<evidence type="ECO:0000313" key="5">
    <source>
        <dbReference type="Proteomes" id="UP000886721"/>
    </source>
</evidence>
<protein>
    <submittedName>
        <fullName evidence="4">Uncharacterized protein</fullName>
    </submittedName>
</protein>
<gene>
    <name evidence="4" type="ORF">H9735_10730</name>
</gene>
<feature type="transmembrane region" description="Helical" evidence="3">
    <location>
        <begin position="280"/>
        <end position="298"/>
    </location>
</feature>
<sequence>MKQRLGIAIALLGNPKVIILDEPINGLDPIGVIEIRNLVTDLCKMKNITFLISSHNLPELYQVAAHYFFIDNGKIVKSIGLEELGNESLEDYFLSLTGGKKMNDLIKADIYKMTKSPLIKIIFVLSILSAGLMLLFAHSISTGDIDIQNIGILSLFADSQIFTLLGCIIIGTFLCSDFEYKIIENAVSSGHSRAAVVFSKMISLVILIVFLTLPYIAAAIFSGSTSLKLSVYMPTAYLTFLGPILGLNDTTKNVMEYTPFGVNYTQLASNFELINLLKPLSIGIIFLIIFTFLSVLAFRKSEIT</sequence>
<feature type="transmembrane region" description="Helical" evidence="3">
    <location>
        <begin position="121"/>
        <end position="141"/>
    </location>
</feature>
<proteinExistence type="inferred from homology"/>
<name>A0A9D2BA61_9FIRM</name>
<dbReference type="Gene3D" id="3.40.50.300">
    <property type="entry name" value="P-loop containing nucleotide triphosphate hydrolases"/>
    <property type="match status" value="1"/>
</dbReference>
<dbReference type="EMBL" id="DXEM01000032">
    <property type="protein sequence ID" value="HIX68578.1"/>
    <property type="molecule type" value="Genomic_DNA"/>
</dbReference>
<evidence type="ECO:0000256" key="2">
    <source>
        <dbReference type="ARBA" id="ARBA00022448"/>
    </source>
</evidence>
<evidence type="ECO:0000256" key="3">
    <source>
        <dbReference type="SAM" id="Phobius"/>
    </source>
</evidence>
<accession>A0A9D2BA61</accession>
<dbReference type="PANTHER" id="PTHR43335">
    <property type="entry name" value="ABC TRANSPORTER, ATP-BINDING PROTEIN"/>
    <property type="match status" value="1"/>
</dbReference>
<dbReference type="Proteomes" id="UP000886721">
    <property type="component" value="Unassembled WGS sequence"/>
</dbReference>
<keyword evidence="3" id="KW-0812">Transmembrane</keyword>
<feature type="transmembrane region" description="Helical" evidence="3">
    <location>
        <begin position="161"/>
        <end position="180"/>
    </location>
</feature>
<keyword evidence="3" id="KW-0472">Membrane</keyword>
<organism evidence="4 5">
    <name type="scientific">Candidatus Anaerostipes excrementavium</name>
    <dbReference type="NCBI Taxonomy" id="2838463"/>
    <lineage>
        <taxon>Bacteria</taxon>
        <taxon>Bacillati</taxon>
        <taxon>Bacillota</taxon>
        <taxon>Clostridia</taxon>
        <taxon>Lachnospirales</taxon>
        <taxon>Lachnospiraceae</taxon>
        <taxon>Anaerostipes</taxon>
    </lineage>
</organism>
<comment type="caution">
    <text evidence="4">The sequence shown here is derived from an EMBL/GenBank/DDBJ whole genome shotgun (WGS) entry which is preliminary data.</text>
</comment>